<protein>
    <recommendedName>
        <fullName evidence="3">Heterokaryon incompatibility domain-containing protein</fullName>
    </recommendedName>
</protein>
<gene>
    <name evidence="1" type="ORF">NA56DRAFT_248376</name>
</gene>
<evidence type="ECO:0000313" key="2">
    <source>
        <dbReference type="Proteomes" id="UP000235672"/>
    </source>
</evidence>
<dbReference type="Proteomes" id="UP000235672">
    <property type="component" value="Unassembled WGS sequence"/>
</dbReference>
<keyword evidence="2" id="KW-1185">Reference proteome</keyword>
<evidence type="ECO:0008006" key="3">
    <source>
        <dbReference type="Google" id="ProtNLM"/>
    </source>
</evidence>
<evidence type="ECO:0000313" key="1">
    <source>
        <dbReference type="EMBL" id="PMD18260.1"/>
    </source>
</evidence>
<reference evidence="1 2" key="1">
    <citation type="submission" date="2016-05" db="EMBL/GenBank/DDBJ databases">
        <title>A degradative enzymes factory behind the ericoid mycorrhizal symbiosis.</title>
        <authorList>
            <consortium name="DOE Joint Genome Institute"/>
            <person name="Martino E."/>
            <person name="Morin E."/>
            <person name="Grelet G."/>
            <person name="Kuo A."/>
            <person name="Kohler A."/>
            <person name="Daghino S."/>
            <person name="Barry K."/>
            <person name="Choi C."/>
            <person name="Cichocki N."/>
            <person name="Clum A."/>
            <person name="Copeland A."/>
            <person name="Hainaut M."/>
            <person name="Haridas S."/>
            <person name="Labutti K."/>
            <person name="Lindquist E."/>
            <person name="Lipzen A."/>
            <person name="Khouja H.-R."/>
            <person name="Murat C."/>
            <person name="Ohm R."/>
            <person name="Olson A."/>
            <person name="Spatafora J."/>
            <person name="Veneault-Fourrey C."/>
            <person name="Henrissat B."/>
            <person name="Grigoriev I."/>
            <person name="Martin F."/>
            <person name="Perotto S."/>
        </authorList>
    </citation>
    <scope>NUCLEOTIDE SEQUENCE [LARGE SCALE GENOMIC DNA]</scope>
    <source>
        <strain evidence="1 2">UAMH 7357</strain>
    </source>
</reference>
<dbReference type="EMBL" id="KZ613495">
    <property type="protein sequence ID" value="PMD18260.1"/>
    <property type="molecule type" value="Genomic_DNA"/>
</dbReference>
<organism evidence="1 2">
    <name type="scientific">Hyaloscypha hepaticicola</name>
    <dbReference type="NCBI Taxonomy" id="2082293"/>
    <lineage>
        <taxon>Eukaryota</taxon>
        <taxon>Fungi</taxon>
        <taxon>Dikarya</taxon>
        <taxon>Ascomycota</taxon>
        <taxon>Pezizomycotina</taxon>
        <taxon>Leotiomycetes</taxon>
        <taxon>Helotiales</taxon>
        <taxon>Hyaloscyphaceae</taxon>
        <taxon>Hyaloscypha</taxon>
    </lineage>
</organism>
<accession>A0A2J6PW47</accession>
<dbReference type="AlphaFoldDB" id="A0A2J6PW47"/>
<sequence length="221" mass="25646">MAGIIKWYQDESQQTPVLGMWKESLMHDLAWFLLHNSDTLLKKSTIPRLPSWTWLHWDHMVGFWIPEGAHQQEGIDLQVLDCTVTWTGETTTSEIKASRLRVKGLLKRLELKHKIWPGCDQVFLMVGNYSVQHCRICVDELGTYILTNNDAARFLWADCLLLSCRVGTQYELSFLIEYLFDGEEYPVYRRIGIGRLKVEKGDDLHLPSIFLHAEPTNLELV</sequence>
<name>A0A2J6PW47_9HELO</name>
<proteinExistence type="predicted"/>